<keyword evidence="5 7" id="KW-0808">Transferase</keyword>
<dbReference type="PANTHER" id="PTHR10695:SF46">
    <property type="entry name" value="BIFUNCTIONAL COENZYME A SYNTHASE-RELATED"/>
    <property type="match status" value="1"/>
</dbReference>
<comment type="similarity">
    <text evidence="1 5">Belongs to the CoaE family.</text>
</comment>
<comment type="function">
    <text evidence="5">Catalyzes the phosphorylation of the 3'-hydroxyl group of dephosphocoenzyme A to form coenzyme A.</text>
</comment>
<evidence type="ECO:0000256" key="5">
    <source>
        <dbReference type="HAMAP-Rule" id="MF_00376"/>
    </source>
</evidence>
<keyword evidence="8" id="KW-1185">Reference proteome</keyword>
<evidence type="ECO:0000256" key="1">
    <source>
        <dbReference type="ARBA" id="ARBA00009018"/>
    </source>
</evidence>
<proteinExistence type="inferred from homology"/>
<keyword evidence="4 5" id="KW-0173">Coenzyme A biosynthesis</keyword>
<dbReference type="Gene3D" id="3.40.50.300">
    <property type="entry name" value="P-loop containing nucleotide triphosphate hydrolases"/>
    <property type="match status" value="1"/>
</dbReference>
<evidence type="ECO:0000256" key="3">
    <source>
        <dbReference type="ARBA" id="ARBA00022840"/>
    </source>
</evidence>
<dbReference type="EC" id="2.7.1.24" evidence="5 6"/>
<dbReference type="InterPro" id="IPR027417">
    <property type="entry name" value="P-loop_NTPase"/>
</dbReference>
<evidence type="ECO:0000256" key="2">
    <source>
        <dbReference type="ARBA" id="ARBA00022741"/>
    </source>
</evidence>
<organism evidence="7 8">
    <name type="scientific">Candidatus Paraluminiphilus aquimaris</name>
    <dbReference type="NCBI Taxonomy" id="2518994"/>
    <lineage>
        <taxon>Bacteria</taxon>
        <taxon>Pseudomonadati</taxon>
        <taxon>Pseudomonadota</taxon>
        <taxon>Gammaproteobacteria</taxon>
        <taxon>Cellvibrionales</taxon>
        <taxon>Halieaceae</taxon>
        <taxon>Candidatus Paraluminiphilus</taxon>
    </lineage>
</organism>
<feature type="binding site" evidence="5">
    <location>
        <begin position="15"/>
        <end position="20"/>
    </location>
    <ligand>
        <name>ATP</name>
        <dbReference type="ChEBI" id="CHEBI:30616"/>
    </ligand>
</feature>
<dbReference type="EMBL" id="CP036501">
    <property type="protein sequence ID" value="UZP75409.1"/>
    <property type="molecule type" value="Genomic_DNA"/>
</dbReference>
<dbReference type="Pfam" id="PF01121">
    <property type="entry name" value="CoaE"/>
    <property type="match status" value="1"/>
</dbReference>
<accession>A0ABY6Q7Y8</accession>
<evidence type="ECO:0000313" key="7">
    <source>
        <dbReference type="EMBL" id="UZP75409.1"/>
    </source>
</evidence>
<protein>
    <recommendedName>
        <fullName evidence="5 6">Dephospho-CoA kinase</fullName>
        <ecNumber evidence="5 6">2.7.1.24</ecNumber>
    </recommendedName>
    <alternativeName>
        <fullName evidence="5">Dephosphocoenzyme A kinase</fullName>
    </alternativeName>
</protein>
<comment type="subcellular location">
    <subcellularLocation>
        <location evidence="5">Cytoplasm</location>
    </subcellularLocation>
</comment>
<dbReference type="Proteomes" id="UP001317963">
    <property type="component" value="Chromosome"/>
</dbReference>
<keyword evidence="5" id="KW-0963">Cytoplasm</keyword>
<dbReference type="InterPro" id="IPR001977">
    <property type="entry name" value="Depp_CoAkinase"/>
</dbReference>
<dbReference type="NCBIfam" id="TIGR00152">
    <property type="entry name" value="dephospho-CoA kinase"/>
    <property type="match status" value="1"/>
</dbReference>
<keyword evidence="3 5" id="KW-0067">ATP-binding</keyword>
<dbReference type="GO" id="GO:0004140">
    <property type="term" value="F:dephospho-CoA kinase activity"/>
    <property type="evidence" value="ECO:0007669"/>
    <property type="project" value="UniProtKB-EC"/>
</dbReference>
<reference evidence="7 8" key="1">
    <citation type="submission" date="2019-02" db="EMBL/GenBank/DDBJ databases">
        <title>Halieaceae_genomes.</title>
        <authorList>
            <person name="Li S.-H."/>
        </authorList>
    </citation>
    <scope>NUCLEOTIDE SEQUENCE [LARGE SCALE GENOMIC DNA]</scope>
    <source>
        <strain evidence="7 8">JH123</strain>
    </source>
</reference>
<keyword evidence="2 5" id="KW-0547">Nucleotide-binding</keyword>
<dbReference type="CDD" id="cd02022">
    <property type="entry name" value="DPCK"/>
    <property type="match status" value="1"/>
</dbReference>
<evidence type="ECO:0000256" key="6">
    <source>
        <dbReference type="NCBIfam" id="TIGR00152"/>
    </source>
</evidence>
<gene>
    <name evidence="5" type="primary">coaE</name>
    <name evidence="7" type="ORF">E0F26_11965</name>
</gene>
<dbReference type="PANTHER" id="PTHR10695">
    <property type="entry name" value="DEPHOSPHO-COA KINASE-RELATED"/>
    <property type="match status" value="1"/>
</dbReference>
<comment type="pathway">
    <text evidence="5">Cofactor biosynthesis; coenzyme A biosynthesis; CoA from (R)-pantothenate: step 5/5.</text>
</comment>
<sequence>MSAQQFVVGVTGGIGSGKSAVTDYLETKGITVVDADKVARVVVEPGTSGLAAIAEHFGRDILLPNGALDRAALRKIVFDEPDERKVLEGITHPRIREEIARQLSDASSPYVVLASPLLLESGQSSFADYVVVVDVPESVQLSRTMTRDDNSEQLVKSIMAVQLQRETRLARSDTSISNEGTLEELYTRVDALHADLLRRAQA</sequence>
<comment type="catalytic activity">
    <reaction evidence="5">
        <text>3'-dephospho-CoA + ATP = ADP + CoA + H(+)</text>
        <dbReference type="Rhea" id="RHEA:18245"/>
        <dbReference type="ChEBI" id="CHEBI:15378"/>
        <dbReference type="ChEBI" id="CHEBI:30616"/>
        <dbReference type="ChEBI" id="CHEBI:57287"/>
        <dbReference type="ChEBI" id="CHEBI:57328"/>
        <dbReference type="ChEBI" id="CHEBI:456216"/>
        <dbReference type="EC" id="2.7.1.24"/>
    </reaction>
</comment>
<evidence type="ECO:0000256" key="4">
    <source>
        <dbReference type="ARBA" id="ARBA00022993"/>
    </source>
</evidence>
<evidence type="ECO:0000313" key="8">
    <source>
        <dbReference type="Proteomes" id="UP001317963"/>
    </source>
</evidence>
<dbReference type="PROSITE" id="PS51219">
    <property type="entry name" value="DPCK"/>
    <property type="match status" value="1"/>
</dbReference>
<dbReference type="RefSeq" id="WP_279241896.1">
    <property type="nucleotide sequence ID" value="NZ_CP036501.1"/>
</dbReference>
<name>A0ABY6Q7Y8_9GAMM</name>
<keyword evidence="5 7" id="KW-0418">Kinase</keyword>
<dbReference type="SUPFAM" id="SSF52540">
    <property type="entry name" value="P-loop containing nucleoside triphosphate hydrolases"/>
    <property type="match status" value="1"/>
</dbReference>
<dbReference type="HAMAP" id="MF_00376">
    <property type="entry name" value="Dephospho_CoA_kinase"/>
    <property type="match status" value="1"/>
</dbReference>